<protein>
    <submittedName>
        <fullName evidence="2">Uncharacterized protein</fullName>
    </submittedName>
</protein>
<dbReference type="AlphaFoldDB" id="A0A9D3X171"/>
<dbReference type="EMBL" id="JAHDVG010000483">
    <property type="protein sequence ID" value="KAH1170690.1"/>
    <property type="molecule type" value="Genomic_DNA"/>
</dbReference>
<evidence type="ECO:0000313" key="2">
    <source>
        <dbReference type="EMBL" id="KAH1170690.1"/>
    </source>
</evidence>
<reference evidence="2" key="1">
    <citation type="submission" date="2021-09" db="EMBL/GenBank/DDBJ databases">
        <title>The genome of Mauremys mutica provides insights into the evolution of semi-aquatic lifestyle.</title>
        <authorList>
            <person name="Gong S."/>
            <person name="Gao Y."/>
        </authorList>
    </citation>
    <scope>NUCLEOTIDE SEQUENCE</scope>
    <source>
        <strain evidence="2">MM-2020</strain>
        <tissue evidence="2">Muscle</tissue>
    </source>
</reference>
<evidence type="ECO:0000313" key="3">
    <source>
        <dbReference type="Proteomes" id="UP000827986"/>
    </source>
</evidence>
<accession>A0A9D3X171</accession>
<gene>
    <name evidence="2" type="ORF">KIL84_006308</name>
</gene>
<sequence>MNPENIRCGNQKWNLTMQLISARAVNKQRESNKLKKKKSEIGEDNSISSLTPSSTLPPPQKKGWGGKKTKTRTGAVVCKEEQAMPVWWENLWKRPISRTWCHMCLLQEKKSF</sequence>
<comment type="caution">
    <text evidence="2">The sequence shown here is derived from an EMBL/GenBank/DDBJ whole genome shotgun (WGS) entry which is preliminary data.</text>
</comment>
<feature type="region of interest" description="Disordered" evidence="1">
    <location>
        <begin position="24"/>
        <end position="73"/>
    </location>
</feature>
<name>A0A9D3X171_9SAUR</name>
<dbReference type="Proteomes" id="UP000827986">
    <property type="component" value="Unassembled WGS sequence"/>
</dbReference>
<organism evidence="2 3">
    <name type="scientific">Mauremys mutica</name>
    <name type="common">yellowpond turtle</name>
    <dbReference type="NCBI Taxonomy" id="74926"/>
    <lineage>
        <taxon>Eukaryota</taxon>
        <taxon>Metazoa</taxon>
        <taxon>Chordata</taxon>
        <taxon>Craniata</taxon>
        <taxon>Vertebrata</taxon>
        <taxon>Euteleostomi</taxon>
        <taxon>Archelosauria</taxon>
        <taxon>Testudinata</taxon>
        <taxon>Testudines</taxon>
        <taxon>Cryptodira</taxon>
        <taxon>Durocryptodira</taxon>
        <taxon>Testudinoidea</taxon>
        <taxon>Geoemydidae</taxon>
        <taxon>Geoemydinae</taxon>
        <taxon>Mauremys</taxon>
    </lineage>
</organism>
<proteinExistence type="predicted"/>
<evidence type="ECO:0000256" key="1">
    <source>
        <dbReference type="SAM" id="MobiDB-lite"/>
    </source>
</evidence>
<keyword evidence="3" id="KW-1185">Reference proteome</keyword>